<feature type="region of interest" description="Disordered" evidence="1">
    <location>
        <begin position="60"/>
        <end position="93"/>
    </location>
</feature>
<organism evidence="2 3">
    <name type="scientific">Dryococelus australis</name>
    <dbReference type="NCBI Taxonomy" id="614101"/>
    <lineage>
        <taxon>Eukaryota</taxon>
        <taxon>Metazoa</taxon>
        <taxon>Ecdysozoa</taxon>
        <taxon>Arthropoda</taxon>
        <taxon>Hexapoda</taxon>
        <taxon>Insecta</taxon>
        <taxon>Pterygota</taxon>
        <taxon>Neoptera</taxon>
        <taxon>Polyneoptera</taxon>
        <taxon>Phasmatodea</taxon>
        <taxon>Verophasmatodea</taxon>
        <taxon>Anareolatae</taxon>
        <taxon>Phasmatidae</taxon>
        <taxon>Eurycanthinae</taxon>
        <taxon>Dryococelus</taxon>
    </lineage>
</organism>
<reference evidence="2 3" key="1">
    <citation type="submission" date="2023-02" db="EMBL/GenBank/DDBJ databases">
        <title>LHISI_Scaffold_Assembly.</title>
        <authorList>
            <person name="Stuart O.P."/>
            <person name="Cleave R."/>
            <person name="Magrath M.J.L."/>
            <person name="Mikheyev A.S."/>
        </authorList>
    </citation>
    <scope>NUCLEOTIDE SEQUENCE [LARGE SCALE GENOMIC DNA]</scope>
    <source>
        <strain evidence="2">Daus_M_001</strain>
        <tissue evidence="2">Leg muscle</tissue>
    </source>
</reference>
<sequence>MPYISTNTCINPPLHGHTDALMNSWKFRDCFAVRHNTVAEGAHILHWGCVHNFIIDDVDGDIPEEDTEDQRGRSESPASGDPSGVPQQQDEAARVEQIKARLSPKHFVHDHVMKNTNFGGTVMAERLARWPPTKANRAQYPAGSPDFRKWESCRLMPLPGPRGVVVRLLAPQQGEPGSIPGGAAPGFSHVGIVPDDVAGRRVFSGISSFPRPCIPALLHTHLASSSPPPKTSMFRAAQLLTHSNVALNMLVLELFKWKVHSGSAVSTLASHQGESGSIPGQVTGFSQVGIVLDDAVWLAGFLGVLQIPPPPHSGAAPYSFQSPSSALKTSLLRAAQISSLTLRVEAESRKNEFAKLLEEHAQVVKELKKMEDEPLQSRGKGQHVTWWCYVCRGETTLVYLELFPAFEAERRGTVKGDTATRIRSTIAAKRRALNWRAVFSSCCVYPWDFQR</sequence>
<evidence type="ECO:0000313" key="2">
    <source>
        <dbReference type="EMBL" id="KAJ8874324.1"/>
    </source>
</evidence>
<evidence type="ECO:0000313" key="3">
    <source>
        <dbReference type="Proteomes" id="UP001159363"/>
    </source>
</evidence>
<protein>
    <submittedName>
        <fullName evidence="2">Uncharacterized protein</fullName>
    </submittedName>
</protein>
<comment type="caution">
    <text evidence="2">The sequence shown here is derived from an EMBL/GenBank/DDBJ whole genome shotgun (WGS) entry which is preliminary data.</text>
</comment>
<dbReference type="Proteomes" id="UP001159363">
    <property type="component" value="Chromosome 9"/>
</dbReference>
<evidence type="ECO:0000256" key="1">
    <source>
        <dbReference type="SAM" id="MobiDB-lite"/>
    </source>
</evidence>
<keyword evidence="3" id="KW-1185">Reference proteome</keyword>
<name>A0ABQ9GQM5_9NEOP</name>
<gene>
    <name evidence="2" type="ORF">PR048_025170</name>
</gene>
<accession>A0ABQ9GQM5</accession>
<proteinExistence type="predicted"/>
<dbReference type="EMBL" id="JARBHB010000010">
    <property type="protein sequence ID" value="KAJ8874324.1"/>
    <property type="molecule type" value="Genomic_DNA"/>
</dbReference>